<evidence type="ECO:0008006" key="8">
    <source>
        <dbReference type="Google" id="ProtNLM"/>
    </source>
</evidence>
<gene>
    <name evidence="7" type="ORF">METZ01_LOCUS308412</name>
</gene>
<evidence type="ECO:0000256" key="3">
    <source>
        <dbReference type="ARBA" id="ARBA00022692"/>
    </source>
</evidence>
<evidence type="ECO:0000313" key="7">
    <source>
        <dbReference type="EMBL" id="SVC55558.1"/>
    </source>
</evidence>
<evidence type="ECO:0000256" key="1">
    <source>
        <dbReference type="ARBA" id="ARBA00004651"/>
    </source>
</evidence>
<keyword evidence="2" id="KW-1003">Cell membrane</keyword>
<feature type="transmembrane region" description="Helical" evidence="6">
    <location>
        <begin position="116"/>
        <end position="137"/>
    </location>
</feature>
<feature type="transmembrane region" description="Helical" evidence="6">
    <location>
        <begin position="201"/>
        <end position="224"/>
    </location>
</feature>
<feature type="transmembrane region" description="Helical" evidence="6">
    <location>
        <begin position="7"/>
        <end position="31"/>
    </location>
</feature>
<protein>
    <recommendedName>
        <fullName evidence="8">Flippase-like domain-containing protein</fullName>
    </recommendedName>
</protein>
<evidence type="ECO:0000256" key="5">
    <source>
        <dbReference type="ARBA" id="ARBA00023136"/>
    </source>
</evidence>
<keyword evidence="4 6" id="KW-1133">Transmembrane helix</keyword>
<name>A0A382N4Q9_9ZZZZ</name>
<evidence type="ECO:0000256" key="2">
    <source>
        <dbReference type="ARBA" id="ARBA00022475"/>
    </source>
</evidence>
<comment type="subcellular location">
    <subcellularLocation>
        <location evidence="1">Cell membrane</location>
        <topology evidence="1">Multi-pass membrane protein</topology>
    </subcellularLocation>
</comment>
<dbReference type="InterPro" id="IPR022791">
    <property type="entry name" value="L-PG_synthase/AglD"/>
</dbReference>
<feature type="non-terminal residue" evidence="7">
    <location>
        <position position="1"/>
    </location>
</feature>
<dbReference type="Pfam" id="PF03706">
    <property type="entry name" value="LPG_synthase_TM"/>
    <property type="match status" value="1"/>
</dbReference>
<feature type="non-terminal residue" evidence="7">
    <location>
        <position position="242"/>
    </location>
</feature>
<feature type="transmembrane region" description="Helical" evidence="6">
    <location>
        <begin position="37"/>
        <end position="55"/>
    </location>
</feature>
<dbReference type="EMBL" id="UINC01097660">
    <property type="protein sequence ID" value="SVC55558.1"/>
    <property type="molecule type" value="Genomic_DNA"/>
</dbReference>
<dbReference type="GO" id="GO:0005886">
    <property type="term" value="C:plasma membrane"/>
    <property type="evidence" value="ECO:0007669"/>
    <property type="project" value="UniProtKB-SubCell"/>
</dbReference>
<sequence length="242" mass="27302">MKLINKFVIMLVCFTAVYSAFLIFTDIGVIFDKLLNFKIEFLPVIFSLVIFGWFIHGLRWHVLLRNVKINISAKSSFSIWLSGIGLSFIPGEVGDFVKAQILKNKYNIPRAKSSPIIISEWLYTASGLVSLCLLGGLFFEISLYLGCIFGVVLIIFFIIANSKKLFTKFLKIGSKIKIISRFSESLTDSFDTMKKSTSGRAAIISCLLSISYWFIESIAVFFIMQGYGINTVQILDIIPMYS</sequence>
<reference evidence="7" key="1">
    <citation type="submission" date="2018-05" db="EMBL/GenBank/DDBJ databases">
        <authorList>
            <person name="Lanie J.A."/>
            <person name="Ng W.-L."/>
            <person name="Kazmierczak K.M."/>
            <person name="Andrzejewski T.M."/>
            <person name="Davidsen T.M."/>
            <person name="Wayne K.J."/>
            <person name="Tettelin H."/>
            <person name="Glass J.I."/>
            <person name="Rusch D."/>
            <person name="Podicherti R."/>
            <person name="Tsui H.-C.T."/>
            <person name="Winkler M.E."/>
        </authorList>
    </citation>
    <scope>NUCLEOTIDE SEQUENCE</scope>
</reference>
<organism evidence="7">
    <name type="scientific">marine metagenome</name>
    <dbReference type="NCBI Taxonomy" id="408172"/>
    <lineage>
        <taxon>unclassified sequences</taxon>
        <taxon>metagenomes</taxon>
        <taxon>ecological metagenomes</taxon>
    </lineage>
</organism>
<keyword evidence="5 6" id="KW-0472">Membrane</keyword>
<feature type="transmembrane region" description="Helical" evidence="6">
    <location>
        <begin position="143"/>
        <end position="161"/>
    </location>
</feature>
<accession>A0A382N4Q9</accession>
<evidence type="ECO:0000256" key="6">
    <source>
        <dbReference type="SAM" id="Phobius"/>
    </source>
</evidence>
<proteinExistence type="predicted"/>
<keyword evidence="3 6" id="KW-0812">Transmembrane</keyword>
<dbReference type="AlphaFoldDB" id="A0A382N4Q9"/>
<evidence type="ECO:0000256" key="4">
    <source>
        <dbReference type="ARBA" id="ARBA00022989"/>
    </source>
</evidence>